<comment type="caution">
    <text evidence="2">The sequence shown here is derived from an EMBL/GenBank/DDBJ whole genome shotgun (WGS) entry which is preliminary data.</text>
</comment>
<gene>
    <name evidence="2" type="ORF">AK812_SmicGene31647</name>
</gene>
<sequence>MVLLSRRCAAVREASLQRDVRYVGHWINHISNRAWIASLRNAHEGADEAIVSQPQTEYHEASLGTIRPSMGPSDITPLHREVFVLDSRRNLFVTSTSIFISVALAIVTIAGCLSGAVSAVKPLTLRTSAWCPSLRRVHEGRDDTTCLAMWGVNKWRKWKWLCRVVRQCVPQSPSRVSAFAVRFFLFAVQSFAAADPPS</sequence>
<evidence type="ECO:0000256" key="1">
    <source>
        <dbReference type="SAM" id="Phobius"/>
    </source>
</evidence>
<keyword evidence="1" id="KW-0472">Membrane</keyword>
<reference evidence="2 3" key="1">
    <citation type="submission" date="2016-02" db="EMBL/GenBank/DDBJ databases">
        <title>Genome analysis of coral dinoflagellate symbionts highlights evolutionary adaptations to a symbiotic lifestyle.</title>
        <authorList>
            <person name="Aranda M."/>
            <person name="Li Y."/>
            <person name="Liew Y.J."/>
            <person name="Baumgarten S."/>
            <person name="Simakov O."/>
            <person name="Wilson M."/>
            <person name="Piel J."/>
            <person name="Ashoor H."/>
            <person name="Bougouffa S."/>
            <person name="Bajic V.B."/>
            <person name="Ryu T."/>
            <person name="Ravasi T."/>
            <person name="Bayer T."/>
            <person name="Micklem G."/>
            <person name="Kim H."/>
            <person name="Bhak J."/>
            <person name="Lajeunesse T.C."/>
            <person name="Voolstra C.R."/>
        </authorList>
    </citation>
    <scope>NUCLEOTIDE SEQUENCE [LARGE SCALE GENOMIC DNA]</scope>
    <source>
        <strain evidence="2 3">CCMP2467</strain>
    </source>
</reference>
<dbReference type="Proteomes" id="UP000186817">
    <property type="component" value="Unassembled WGS sequence"/>
</dbReference>
<keyword evidence="1" id="KW-1133">Transmembrane helix</keyword>
<evidence type="ECO:0000313" key="3">
    <source>
        <dbReference type="Proteomes" id="UP000186817"/>
    </source>
</evidence>
<keyword evidence="3" id="KW-1185">Reference proteome</keyword>
<keyword evidence="1" id="KW-0812">Transmembrane</keyword>
<feature type="transmembrane region" description="Helical" evidence="1">
    <location>
        <begin position="98"/>
        <end position="120"/>
    </location>
</feature>
<evidence type="ECO:0000313" key="2">
    <source>
        <dbReference type="EMBL" id="OLP87142.1"/>
    </source>
</evidence>
<dbReference type="AlphaFoldDB" id="A0A1Q9CW30"/>
<dbReference type="OrthoDB" id="10642822at2759"/>
<dbReference type="EMBL" id="LSRX01000877">
    <property type="protein sequence ID" value="OLP87142.1"/>
    <property type="molecule type" value="Genomic_DNA"/>
</dbReference>
<accession>A0A1Q9CW30</accession>
<protein>
    <submittedName>
        <fullName evidence="2">Uncharacterized protein</fullName>
    </submittedName>
</protein>
<name>A0A1Q9CW30_SYMMI</name>
<organism evidence="2 3">
    <name type="scientific">Symbiodinium microadriaticum</name>
    <name type="common">Dinoflagellate</name>
    <name type="synonym">Zooxanthella microadriatica</name>
    <dbReference type="NCBI Taxonomy" id="2951"/>
    <lineage>
        <taxon>Eukaryota</taxon>
        <taxon>Sar</taxon>
        <taxon>Alveolata</taxon>
        <taxon>Dinophyceae</taxon>
        <taxon>Suessiales</taxon>
        <taxon>Symbiodiniaceae</taxon>
        <taxon>Symbiodinium</taxon>
    </lineage>
</organism>
<proteinExistence type="predicted"/>